<dbReference type="PANTHER" id="PTHR43194">
    <property type="entry name" value="HYDROLASE ALPHA/BETA FOLD FAMILY"/>
    <property type="match status" value="1"/>
</dbReference>
<feature type="domain" description="AB hydrolase-1" evidence="1">
    <location>
        <begin position="32"/>
        <end position="138"/>
    </location>
</feature>
<evidence type="ECO:0000313" key="2">
    <source>
        <dbReference type="EMBL" id="QKG22985.1"/>
    </source>
</evidence>
<dbReference type="InterPro" id="IPR029058">
    <property type="entry name" value="AB_hydrolase_fold"/>
</dbReference>
<dbReference type="PANTHER" id="PTHR43194:SF2">
    <property type="entry name" value="PEROXISOMAL MEMBRANE PROTEIN LPX1"/>
    <property type="match status" value="1"/>
</dbReference>
<dbReference type="RefSeq" id="WP_173097010.1">
    <property type="nucleotide sequence ID" value="NZ_CP053892.1"/>
</dbReference>
<dbReference type="AlphaFoldDB" id="A0A7D4A5D9"/>
<evidence type="ECO:0000313" key="3">
    <source>
        <dbReference type="Proteomes" id="UP000501240"/>
    </source>
</evidence>
<sequence length="243" mass="25948">MGVDSSDVVHGELAIGNVTLAFREIGGDQGIPVVLLHALGSCAATWDGFAARLAGSCGRRVIALDLRGHGGSSRTETYSLAAMRDDVLGFLDGRGIERADLVGHSMGGAVAILVAQRAPGRVRRLVVEDTPPPPEVPGEPVDPVTEPAEPLRFDWRLIEPVITEFRTPDPGWWDLLPAISASTLLVSGGPSSHVPVDALVRVSRAVRDCRLVTVEDAGHRVHSVKPDEFWSAVSPFLCPEPRH</sequence>
<dbReference type="EC" id="3.-.-.-" evidence="2"/>
<organism evidence="2 3">
    <name type="scientific">Actinomadura verrucosospora</name>
    <dbReference type="NCBI Taxonomy" id="46165"/>
    <lineage>
        <taxon>Bacteria</taxon>
        <taxon>Bacillati</taxon>
        <taxon>Actinomycetota</taxon>
        <taxon>Actinomycetes</taxon>
        <taxon>Streptosporangiales</taxon>
        <taxon>Thermomonosporaceae</taxon>
        <taxon>Actinomadura</taxon>
    </lineage>
</organism>
<keyword evidence="3" id="KW-1185">Reference proteome</keyword>
<dbReference type="Pfam" id="PF00561">
    <property type="entry name" value="Abhydrolase_1"/>
    <property type="match status" value="1"/>
</dbReference>
<dbReference type="PRINTS" id="PR00111">
    <property type="entry name" value="ABHYDROLASE"/>
</dbReference>
<proteinExistence type="predicted"/>
<gene>
    <name evidence="2" type="ORF">ACTIVE_4626</name>
</gene>
<keyword evidence="2" id="KW-0378">Hydrolase</keyword>
<dbReference type="Proteomes" id="UP000501240">
    <property type="component" value="Chromosome"/>
</dbReference>
<dbReference type="SUPFAM" id="SSF53474">
    <property type="entry name" value="alpha/beta-Hydrolases"/>
    <property type="match status" value="1"/>
</dbReference>
<dbReference type="GO" id="GO:0016787">
    <property type="term" value="F:hydrolase activity"/>
    <property type="evidence" value="ECO:0007669"/>
    <property type="project" value="UniProtKB-KW"/>
</dbReference>
<reference evidence="2 3" key="1">
    <citation type="submission" date="2020-05" db="EMBL/GenBank/DDBJ databases">
        <title>Actinomadura verrucosospora NRRL-B18236 (PFL_A860) Genome sequencing and assembly.</title>
        <authorList>
            <person name="Samborskyy M."/>
        </authorList>
    </citation>
    <scope>NUCLEOTIDE SEQUENCE [LARGE SCALE GENOMIC DNA]</scope>
    <source>
        <strain evidence="2 3">NRRL:B18236</strain>
    </source>
</reference>
<dbReference type="Gene3D" id="3.40.50.1820">
    <property type="entry name" value="alpha/beta hydrolase"/>
    <property type="match status" value="2"/>
</dbReference>
<accession>A0A7D4A5D9</accession>
<protein>
    <submittedName>
        <fullName evidence="2">Alpha/beta fold family hydrolase</fullName>
        <ecNumber evidence="2">3.-.-.-</ecNumber>
    </submittedName>
</protein>
<dbReference type="InterPro" id="IPR000073">
    <property type="entry name" value="AB_hydrolase_1"/>
</dbReference>
<name>A0A7D4A5D9_ACTVE</name>
<evidence type="ECO:0000259" key="1">
    <source>
        <dbReference type="Pfam" id="PF00561"/>
    </source>
</evidence>
<dbReference type="EMBL" id="CP053892">
    <property type="protein sequence ID" value="QKG22985.1"/>
    <property type="molecule type" value="Genomic_DNA"/>
</dbReference>
<dbReference type="InterPro" id="IPR050228">
    <property type="entry name" value="Carboxylesterase_BioH"/>
</dbReference>